<dbReference type="PANTHER" id="PTHR46910:SF3">
    <property type="entry name" value="HALOTOLERANCE PROTEIN 9-RELATED"/>
    <property type="match status" value="1"/>
</dbReference>
<dbReference type="EMBL" id="JAUKUA010000002">
    <property type="protein sequence ID" value="KAK0724430.1"/>
    <property type="molecule type" value="Genomic_DNA"/>
</dbReference>
<dbReference type="Gene3D" id="4.10.240.10">
    <property type="entry name" value="Zn(2)-C6 fungal-type DNA-binding domain"/>
    <property type="match status" value="1"/>
</dbReference>
<name>A0AA40E2C5_9PEZI</name>
<feature type="compositionally biased region" description="Polar residues" evidence="5">
    <location>
        <begin position="1"/>
        <end position="15"/>
    </location>
</feature>
<sequence length="498" mass="55663">MNSPQSPPSQIQRATVPQKPVTRRRGACHRCRARKVRCDGKSSCTQCQRLGYDCRYPPSGHARRSLGKRIDLQDPIVSPQYHPRQELPTDHDSIGAYFSAERADPLPLLDSALFGDIMALPSDYPEEQLLDDETVASYHSRRLSTSTVGPPHLGSDNANVWKTDMFSDMDMENGSDEPFTFGVLSDITKVVPPSATSLGPDFRPAIDMRKTVCALDVASADIITPQHELIKDALLREMQDYCNQQWRGQLGRDLDLVRAVRGLLWGDIHVYQSQITEQERGQDSEAPRIHREFALDCIEACLQDAPGPALFLDRSRIETAMIGILDQSPDPASRPADSRGPPSPGKHTSALAHVVLAVGAHILRAEGQWDDLPSDMPLAQFQTAVELQSQIIGNNTFSLVDFQALVTMAYFAARILSPHTSRLVSSAIHYVQVMRLGRHAVIDEACSSHTDQQQTKRAVWFLYALEKEVCLRRENFPVFFHVSFLFLFFRVSRPPPSL</sequence>
<accession>A0AA40E2C5</accession>
<organism evidence="7 8">
    <name type="scientific">Lasiosphaeris hirsuta</name>
    <dbReference type="NCBI Taxonomy" id="260670"/>
    <lineage>
        <taxon>Eukaryota</taxon>
        <taxon>Fungi</taxon>
        <taxon>Dikarya</taxon>
        <taxon>Ascomycota</taxon>
        <taxon>Pezizomycotina</taxon>
        <taxon>Sordariomycetes</taxon>
        <taxon>Sordariomycetidae</taxon>
        <taxon>Sordariales</taxon>
        <taxon>Lasiosphaeriaceae</taxon>
        <taxon>Lasiosphaeris</taxon>
    </lineage>
</organism>
<keyword evidence="4" id="KW-0539">Nucleus</keyword>
<proteinExistence type="predicted"/>
<evidence type="ECO:0000256" key="1">
    <source>
        <dbReference type="ARBA" id="ARBA00004123"/>
    </source>
</evidence>
<dbReference type="InterPro" id="IPR007219">
    <property type="entry name" value="XnlR_reg_dom"/>
</dbReference>
<dbReference type="CDD" id="cd00067">
    <property type="entry name" value="GAL4"/>
    <property type="match status" value="1"/>
</dbReference>
<keyword evidence="3" id="KW-0238">DNA-binding</keyword>
<dbReference type="Pfam" id="PF00172">
    <property type="entry name" value="Zn_clus"/>
    <property type="match status" value="1"/>
</dbReference>
<dbReference type="GO" id="GO:0008270">
    <property type="term" value="F:zinc ion binding"/>
    <property type="evidence" value="ECO:0007669"/>
    <property type="project" value="InterPro"/>
</dbReference>
<evidence type="ECO:0000256" key="4">
    <source>
        <dbReference type="ARBA" id="ARBA00023242"/>
    </source>
</evidence>
<keyword evidence="8" id="KW-1185">Reference proteome</keyword>
<dbReference type="GO" id="GO:0003677">
    <property type="term" value="F:DNA binding"/>
    <property type="evidence" value="ECO:0007669"/>
    <property type="project" value="UniProtKB-KW"/>
</dbReference>
<dbReference type="AlphaFoldDB" id="A0AA40E2C5"/>
<evidence type="ECO:0000313" key="8">
    <source>
        <dbReference type="Proteomes" id="UP001172102"/>
    </source>
</evidence>
<dbReference type="PROSITE" id="PS50048">
    <property type="entry name" value="ZN2_CY6_FUNGAL_2"/>
    <property type="match status" value="1"/>
</dbReference>
<comment type="caution">
    <text evidence="7">The sequence shown here is derived from an EMBL/GenBank/DDBJ whole genome shotgun (WGS) entry which is preliminary data.</text>
</comment>
<keyword evidence="2" id="KW-0479">Metal-binding</keyword>
<feature type="region of interest" description="Disordered" evidence="5">
    <location>
        <begin position="1"/>
        <end position="24"/>
    </location>
</feature>
<evidence type="ECO:0000256" key="2">
    <source>
        <dbReference type="ARBA" id="ARBA00022723"/>
    </source>
</evidence>
<dbReference type="PROSITE" id="PS00463">
    <property type="entry name" value="ZN2_CY6_FUNGAL_1"/>
    <property type="match status" value="1"/>
</dbReference>
<reference evidence="7" key="1">
    <citation type="submission" date="2023-06" db="EMBL/GenBank/DDBJ databases">
        <title>Genome-scale phylogeny and comparative genomics of the fungal order Sordariales.</title>
        <authorList>
            <consortium name="Lawrence Berkeley National Laboratory"/>
            <person name="Hensen N."/>
            <person name="Bonometti L."/>
            <person name="Westerberg I."/>
            <person name="Brannstrom I.O."/>
            <person name="Guillou S."/>
            <person name="Cros-Aarteil S."/>
            <person name="Calhoun S."/>
            <person name="Haridas S."/>
            <person name="Kuo A."/>
            <person name="Mondo S."/>
            <person name="Pangilinan J."/>
            <person name="Riley R."/>
            <person name="Labutti K."/>
            <person name="Andreopoulos B."/>
            <person name="Lipzen A."/>
            <person name="Chen C."/>
            <person name="Yanf M."/>
            <person name="Daum C."/>
            <person name="Ng V."/>
            <person name="Clum A."/>
            <person name="Steindorff A."/>
            <person name="Ohm R."/>
            <person name="Martin F."/>
            <person name="Silar P."/>
            <person name="Natvig D."/>
            <person name="Lalanne C."/>
            <person name="Gautier V."/>
            <person name="Ament-Velasquez S.L."/>
            <person name="Kruys A."/>
            <person name="Hutchinson M.I."/>
            <person name="Powell A.J."/>
            <person name="Barry K."/>
            <person name="Miller A.N."/>
            <person name="Grigoriev I.V."/>
            <person name="Debuchy R."/>
            <person name="Gladieux P."/>
            <person name="Thoren M.H."/>
            <person name="Johannesson H."/>
        </authorList>
    </citation>
    <scope>NUCLEOTIDE SEQUENCE</scope>
    <source>
        <strain evidence="7">SMH4607-1</strain>
    </source>
</reference>
<dbReference type="GO" id="GO:0005634">
    <property type="term" value="C:nucleus"/>
    <property type="evidence" value="ECO:0007669"/>
    <property type="project" value="UniProtKB-SubCell"/>
</dbReference>
<feature type="domain" description="Zn(2)-C6 fungal-type" evidence="6">
    <location>
        <begin position="27"/>
        <end position="56"/>
    </location>
</feature>
<protein>
    <recommendedName>
        <fullName evidence="6">Zn(2)-C6 fungal-type domain-containing protein</fullName>
    </recommendedName>
</protein>
<dbReference type="Proteomes" id="UP001172102">
    <property type="component" value="Unassembled WGS sequence"/>
</dbReference>
<evidence type="ECO:0000256" key="3">
    <source>
        <dbReference type="ARBA" id="ARBA00023125"/>
    </source>
</evidence>
<evidence type="ECO:0000313" key="7">
    <source>
        <dbReference type="EMBL" id="KAK0724430.1"/>
    </source>
</evidence>
<dbReference type="Pfam" id="PF04082">
    <property type="entry name" value="Fungal_trans"/>
    <property type="match status" value="1"/>
</dbReference>
<dbReference type="CDD" id="cd12148">
    <property type="entry name" value="fungal_TF_MHR"/>
    <property type="match status" value="1"/>
</dbReference>
<dbReference type="SUPFAM" id="SSF57701">
    <property type="entry name" value="Zn2/Cys6 DNA-binding domain"/>
    <property type="match status" value="1"/>
</dbReference>
<dbReference type="PANTHER" id="PTHR46910">
    <property type="entry name" value="TRANSCRIPTION FACTOR PDR1"/>
    <property type="match status" value="1"/>
</dbReference>
<evidence type="ECO:0000256" key="5">
    <source>
        <dbReference type="SAM" id="MobiDB-lite"/>
    </source>
</evidence>
<dbReference type="InterPro" id="IPR036864">
    <property type="entry name" value="Zn2-C6_fun-type_DNA-bd_sf"/>
</dbReference>
<dbReference type="GO" id="GO:0000981">
    <property type="term" value="F:DNA-binding transcription factor activity, RNA polymerase II-specific"/>
    <property type="evidence" value="ECO:0007669"/>
    <property type="project" value="InterPro"/>
</dbReference>
<gene>
    <name evidence="7" type="ORF">B0H67DRAFT_567948</name>
</gene>
<feature type="region of interest" description="Disordered" evidence="5">
    <location>
        <begin position="326"/>
        <end position="347"/>
    </location>
</feature>
<dbReference type="InterPro" id="IPR050987">
    <property type="entry name" value="AtrR-like"/>
</dbReference>
<dbReference type="SMART" id="SM00066">
    <property type="entry name" value="GAL4"/>
    <property type="match status" value="1"/>
</dbReference>
<comment type="subcellular location">
    <subcellularLocation>
        <location evidence="1">Nucleus</location>
    </subcellularLocation>
</comment>
<dbReference type="InterPro" id="IPR001138">
    <property type="entry name" value="Zn2Cys6_DnaBD"/>
</dbReference>
<evidence type="ECO:0000259" key="6">
    <source>
        <dbReference type="PROSITE" id="PS50048"/>
    </source>
</evidence>
<dbReference type="GO" id="GO:0006351">
    <property type="term" value="P:DNA-templated transcription"/>
    <property type="evidence" value="ECO:0007669"/>
    <property type="project" value="InterPro"/>
</dbReference>